<accession>A0A679IAZ7</accession>
<dbReference type="Proteomes" id="UP000463961">
    <property type="component" value="Chromosome"/>
</dbReference>
<dbReference type="AlphaFoldDB" id="A0A679IAZ7"/>
<reference evidence="2" key="1">
    <citation type="submission" date="2020-01" db="EMBL/GenBank/DDBJ databases">
        <title>Phosphoaccumulans saitamaens gen. nov., sp. nov., a polyphosphate accumulating bacterium isolated from surface river water.</title>
        <authorList>
            <person name="Watanabe K."/>
            <person name="Suda W."/>
        </authorList>
    </citation>
    <scope>NUCLEOTIDE SEQUENCE [LARGE SCALE GENOMIC DNA]</scope>
    <source>
        <strain evidence="2">ICHIAU1</strain>
    </source>
</reference>
<sequence>MAVMPSAVAAGKIDGALFSAFMYISTSALDMRNRKTPGIMDTTDAKAKAAKGIFSLCAKGVATNPAKKQATATPIGAL</sequence>
<evidence type="ECO:0000313" key="1">
    <source>
        <dbReference type="EMBL" id="BBU67881.1"/>
    </source>
</evidence>
<organism evidence="1 2">
    <name type="scientific">Fluviibacter phosphoraccumulans</name>
    <dbReference type="NCBI Taxonomy" id="1751046"/>
    <lineage>
        <taxon>Bacteria</taxon>
        <taxon>Pseudomonadati</taxon>
        <taxon>Pseudomonadota</taxon>
        <taxon>Betaproteobacteria</taxon>
        <taxon>Rhodocyclales</taxon>
        <taxon>Fluviibacteraceae</taxon>
        <taxon>Fluviibacter</taxon>
    </lineage>
</organism>
<proteinExistence type="predicted"/>
<name>A0A679IAZ7_9RHOO</name>
<protein>
    <submittedName>
        <fullName evidence="1">Uncharacterized protein</fullName>
    </submittedName>
</protein>
<gene>
    <name evidence="1" type="ORF">ICHIAU1_01640</name>
</gene>
<evidence type="ECO:0000313" key="2">
    <source>
        <dbReference type="Proteomes" id="UP000463961"/>
    </source>
</evidence>
<keyword evidence="2" id="KW-1185">Reference proteome</keyword>
<dbReference type="EMBL" id="AP022345">
    <property type="protein sequence ID" value="BBU67881.1"/>
    <property type="molecule type" value="Genomic_DNA"/>
</dbReference>